<feature type="compositionally biased region" description="Low complexity" evidence="1">
    <location>
        <begin position="412"/>
        <end position="434"/>
    </location>
</feature>
<sequence length="709" mass="74506">MAMACDCERAVPALQGFHMLNSKALTKWELDNGSLISSIGMWRSPCGVFAGIYAHLYESMQQGQPSEMPIRIRDPTCATVFVVTAAAYPEWPYLQLTQMSSLTRHFKHVCGGPVEEGDVLIFSPHGDGDTAIFDVCLRRGCTSAQPPRSASEDLCLAELEPEGRAEAAAACECSSSSQGTSNGWGTGEGTAGMYGLPDDLGETGSRSVEQRSPQVPTPASAALGAPGTRPATRTGARQGGGDSPDAGSPNAHGDAERQGQSDEVCYHKLVPSNVACKSIQFTAHMMRTVFKDLRTDPTTTAFTLSLDPRDPQHRQEQQQGGQQQERQQGSDQQTSWKIRLNDHRKRRTYGYGFGPVQERLRYGAGSVLAFRRDTSGPLRYFVRLLPGDAASALAAEAAAAARAADPAATGAAATGAASAPQQQQPQQHPASAAACSGPATPTQRHPGRPGAASNHPGSALPEAQPRGAVVGKRVGSSDEAHVRDNGTTTAEPQAAAAAAAGPGTAEAEGGQAARPAKQRRVDAAASAGGVAAAGGSSPDDLICFRKIMNYNMKHRRVKFTQDMLSTAFKPLLDDPTMMAFTLLLDSERDPHPLPGGSGSCHGGGGNGGGDGSSQQPSPDPQPSWQITVGRHDKKGNTVGYGYGPVQQHLGYKPGDVVRFRRDPHDPSRYYIRLVSNLSSTAAAAAPAAAGAPQQAAQPPEPRPSQQEQQ</sequence>
<feature type="compositionally biased region" description="Basic and acidic residues" evidence="1">
    <location>
        <begin position="475"/>
        <end position="484"/>
    </location>
</feature>
<accession>A0AAD3HNH6</accession>
<protein>
    <submittedName>
        <fullName evidence="2">Uncharacterized protein</fullName>
    </submittedName>
</protein>
<feature type="compositionally biased region" description="Low complexity" evidence="1">
    <location>
        <begin position="486"/>
        <end position="513"/>
    </location>
</feature>
<feature type="compositionally biased region" description="Polar residues" evidence="1">
    <location>
        <begin position="204"/>
        <end position="214"/>
    </location>
</feature>
<feature type="region of interest" description="Disordered" evidence="1">
    <location>
        <begin position="412"/>
        <end position="520"/>
    </location>
</feature>
<proteinExistence type="predicted"/>
<feature type="region of interest" description="Disordered" evidence="1">
    <location>
        <begin position="680"/>
        <end position="709"/>
    </location>
</feature>
<feature type="compositionally biased region" description="Gly residues" evidence="1">
    <location>
        <begin position="182"/>
        <end position="192"/>
    </location>
</feature>
<feature type="region of interest" description="Disordered" evidence="1">
    <location>
        <begin position="301"/>
        <end position="338"/>
    </location>
</feature>
<feature type="compositionally biased region" description="Basic and acidic residues" evidence="1">
    <location>
        <begin position="307"/>
        <end position="316"/>
    </location>
</feature>
<reference evidence="2 3" key="1">
    <citation type="journal article" date="2021" name="Sci. Rep.">
        <title>Genome sequencing of the multicellular alga Astrephomene provides insights into convergent evolution of germ-soma differentiation.</title>
        <authorList>
            <person name="Yamashita S."/>
            <person name="Yamamoto K."/>
            <person name="Matsuzaki R."/>
            <person name="Suzuki S."/>
            <person name="Yamaguchi H."/>
            <person name="Hirooka S."/>
            <person name="Minakuchi Y."/>
            <person name="Miyagishima S."/>
            <person name="Kawachi M."/>
            <person name="Toyoda A."/>
            <person name="Nozaki H."/>
        </authorList>
    </citation>
    <scope>NUCLEOTIDE SEQUENCE [LARGE SCALE GENOMIC DNA]</scope>
    <source>
        <strain evidence="2 3">NIES-4017</strain>
    </source>
</reference>
<feature type="region of interest" description="Disordered" evidence="1">
    <location>
        <begin position="171"/>
        <end position="260"/>
    </location>
</feature>
<dbReference type="EMBL" id="BMAR01000021">
    <property type="protein sequence ID" value="GFR47929.1"/>
    <property type="molecule type" value="Genomic_DNA"/>
</dbReference>
<dbReference type="Proteomes" id="UP001054857">
    <property type="component" value="Unassembled WGS sequence"/>
</dbReference>
<name>A0AAD3HNH6_9CHLO</name>
<feature type="compositionally biased region" description="Low complexity" evidence="1">
    <location>
        <begin position="681"/>
        <end position="709"/>
    </location>
</feature>
<feature type="compositionally biased region" description="Gly residues" evidence="1">
    <location>
        <begin position="595"/>
        <end position="611"/>
    </location>
</feature>
<gene>
    <name evidence="2" type="ORF">Agub_g9732</name>
</gene>
<feature type="region of interest" description="Disordered" evidence="1">
    <location>
        <begin position="586"/>
        <end position="647"/>
    </location>
</feature>
<organism evidence="2 3">
    <name type="scientific">Astrephomene gubernaculifera</name>
    <dbReference type="NCBI Taxonomy" id="47775"/>
    <lineage>
        <taxon>Eukaryota</taxon>
        <taxon>Viridiplantae</taxon>
        <taxon>Chlorophyta</taxon>
        <taxon>core chlorophytes</taxon>
        <taxon>Chlorophyceae</taxon>
        <taxon>CS clade</taxon>
        <taxon>Chlamydomonadales</taxon>
        <taxon>Astrephomenaceae</taxon>
        <taxon>Astrephomene</taxon>
    </lineage>
</organism>
<dbReference type="AlphaFoldDB" id="A0AAD3HNH6"/>
<evidence type="ECO:0000256" key="1">
    <source>
        <dbReference type="SAM" id="MobiDB-lite"/>
    </source>
</evidence>
<evidence type="ECO:0000313" key="3">
    <source>
        <dbReference type="Proteomes" id="UP001054857"/>
    </source>
</evidence>
<feature type="compositionally biased region" description="Low complexity" evidence="1">
    <location>
        <begin position="317"/>
        <end position="333"/>
    </location>
</feature>
<keyword evidence="3" id="KW-1185">Reference proteome</keyword>
<comment type="caution">
    <text evidence="2">The sequence shown here is derived from an EMBL/GenBank/DDBJ whole genome shotgun (WGS) entry which is preliminary data.</text>
</comment>
<evidence type="ECO:0000313" key="2">
    <source>
        <dbReference type="EMBL" id="GFR47929.1"/>
    </source>
</evidence>